<dbReference type="InterPro" id="IPR002321">
    <property type="entry name" value="Cyt_c_II"/>
</dbReference>
<keyword evidence="5 6" id="KW-0408">Iron</keyword>
<evidence type="ECO:0000256" key="5">
    <source>
        <dbReference type="ARBA" id="ARBA00023004"/>
    </source>
</evidence>
<evidence type="ECO:0000256" key="8">
    <source>
        <dbReference type="SAM" id="SignalP"/>
    </source>
</evidence>
<dbReference type="GO" id="GO:0009055">
    <property type="term" value="F:electron transfer activity"/>
    <property type="evidence" value="ECO:0007669"/>
    <property type="project" value="InterPro"/>
</dbReference>
<keyword evidence="3 6" id="KW-0479">Metal-binding</keyword>
<dbReference type="PIRSF" id="PIRSF000027">
    <property type="entry name" value="Cytc_c_prime"/>
    <property type="match status" value="1"/>
</dbReference>
<keyword evidence="8" id="KW-0732">Signal</keyword>
<dbReference type="Gene3D" id="1.20.120.10">
    <property type="entry name" value="Cytochrome c/b562"/>
    <property type="match status" value="1"/>
</dbReference>
<dbReference type="GO" id="GO:0042597">
    <property type="term" value="C:periplasmic space"/>
    <property type="evidence" value="ECO:0007669"/>
    <property type="project" value="InterPro"/>
</dbReference>
<gene>
    <name evidence="9" type="primary">cycA</name>
    <name evidence="9" type="ORF">YBN1229_v1_2555</name>
</gene>
<sequence>MLRLSVAVFAITVGVGVAAAQNHDIIKARQSAFKAMSDAAKPTIAMMKGERPYEQAAIDKALATMAEKAAVLRNMFPEDSKTGEKTEALPVIWENKEDFVGRFGKLAETAKAGQASITDEFVFMDEWPKVMGNCSGCHKKYRKDD</sequence>
<dbReference type="PROSITE" id="PS51009">
    <property type="entry name" value="CYTCII"/>
    <property type="match status" value="1"/>
</dbReference>
<dbReference type="InterPro" id="IPR012127">
    <property type="entry name" value="Cyt_c_prime"/>
</dbReference>
<reference evidence="10" key="1">
    <citation type="submission" date="2015-02" db="EMBL/GenBank/DDBJ databases">
        <authorList>
            <person name="Chooi Y.-H."/>
        </authorList>
    </citation>
    <scope>NUCLEOTIDE SEQUENCE [LARGE SCALE GENOMIC DNA]</scope>
    <source>
        <strain evidence="10">strain Y</strain>
    </source>
</reference>
<feature type="binding site" description="axial binding residue" evidence="6">
    <location>
        <position position="138"/>
    </location>
    <ligand>
        <name>heme c</name>
        <dbReference type="ChEBI" id="CHEBI:61717"/>
    </ligand>
    <ligandPart>
        <name>Fe</name>
        <dbReference type="ChEBI" id="CHEBI:18248"/>
    </ligandPart>
</feature>
<dbReference type="GO" id="GO:0005506">
    <property type="term" value="F:iron ion binding"/>
    <property type="evidence" value="ECO:0007669"/>
    <property type="project" value="InterPro"/>
</dbReference>
<feature type="binding site" description="covalent" evidence="7">
    <location>
        <position position="134"/>
    </location>
    <ligand>
        <name>heme c</name>
        <dbReference type="ChEBI" id="CHEBI:61717"/>
    </ligand>
</feature>
<feature type="chain" id="PRO_5002306415" evidence="8">
    <location>
        <begin position="20"/>
        <end position="145"/>
    </location>
</feature>
<keyword evidence="10" id="KW-1185">Reference proteome</keyword>
<dbReference type="AlphaFoldDB" id="A0A0D6JHD7"/>
<comment type="PTM">
    <text evidence="7">Binds 1 heme group per subunit.</text>
</comment>
<dbReference type="GO" id="GO:0020037">
    <property type="term" value="F:heme binding"/>
    <property type="evidence" value="ECO:0007669"/>
    <property type="project" value="InterPro"/>
</dbReference>
<organism evidence="9 10">
    <name type="scientific">Candidatus Filomicrobium marinum</name>
    <dbReference type="NCBI Taxonomy" id="1608628"/>
    <lineage>
        <taxon>Bacteria</taxon>
        <taxon>Pseudomonadati</taxon>
        <taxon>Pseudomonadota</taxon>
        <taxon>Alphaproteobacteria</taxon>
        <taxon>Hyphomicrobiales</taxon>
        <taxon>Hyphomicrobiaceae</taxon>
        <taxon>Filomicrobium</taxon>
    </lineage>
</organism>
<evidence type="ECO:0000256" key="2">
    <source>
        <dbReference type="ARBA" id="ARBA00022617"/>
    </source>
</evidence>
<proteinExistence type="predicted"/>
<evidence type="ECO:0000313" key="9">
    <source>
        <dbReference type="EMBL" id="CPR20315.1"/>
    </source>
</evidence>
<dbReference type="SUPFAM" id="SSF47175">
    <property type="entry name" value="Cytochromes"/>
    <property type="match status" value="1"/>
</dbReference>
<evidence type="ECO:0000256" key="6">
    <source>
        <dbReference type="PIRSR" id="PIRSR000027-1"/>
    </source>
</evidence>
<evidence type="ECO:0000256" key="4">
    <source>
        <dbReference type="ARBA" id="ARBA00022982"/>
    </source>
</evidence>
<feature type="signal peptide" evidence="8">
    <location>
        <begin position="1"/>
        <end position="19"/>
    </location>
</feature>
<dbReference type="Pfam" id="PF01322">
    <property type="entry name" value="Cytochrom_C_2"/>
    <property type="match status" value="1"/>
</dbReference>
<feature type="binding site" description="covalent" evidence="7">
    <location>
        <position position="137"/>
    </location>
    <ligand>
        <name>heme c</name>
        <dbReference type="ChEBI" id="CHEBI:61717"/>
    </ligand>
</feature>
<keyword evidence="2 7" id="KW-0349">Heme</keyword>
<evidence type="ECO:0000256" key="3">
    <source>
        <dbReference type="ARBA" id="ARBA00022723"/>
    </source>
</evidence>
<keyword evidence="4" id="KW-0249">Electron transport</keyword>
<protein>
    <submittedName>
        <fullName evidence="9">Cytochrome c</fullName>
    </submittedName>
</protein>
<dbReference type="KEGG" id="fiy:BN1229_v1_2555"/>
<dbReference type="KEGG" id="fil:BN1229_v1_3367"/>
<dbReference type="GO" id="GO:0022900">
    <property type="term" value="P:electron transport chain"/>
    <property type="evidence" value="ECO:0007669"/>
    <property type="project" value="InterPro"/>
</dbReference>
<dbReference type="Proteomes" id="UP000033187">
    <property type="component" value="Chromosome 1"/>
</dbReference>
<dbReference type="OrthoDB" id="9811729at2"/>
<dbReference type="InterPro" id="IPR010980">
    <property type="entry name" value="Cyt_c/b562"/>
</dbReference>
<dbReference type="EMBL" id="LN829119">
    <property type="protein sequence ID" value="CPR20315.1"/>
    <property type="molecule type" value="Genomic_DNA"/>
</dbReference>
<evidence type="ECO:0000313" key="10">
    <source>
        <dbReference type="Proteomes" id="UP000033187"/>
    </source>
</evidence>
<evidence type="ECO:0000256" key="1">
    <source>
        <dbReference type="ARBA" id="ARBA00022448"/>
    </source>
</evidence>
<name>A0A0D6JHD7_9HYPH</name>
<keyword evidence="1" id="KW-0813">Transport</keyword>
<evidence type="ECO:0000256" key="7">
    <source>
        <dbReference type="PIRSR" id="PIRSR000027-2"/>
    </source>
</evidence>
<dbReference type="RefSeq" id="WP_046479154.1">
    <property type="nucleotide sequence ID" value="NZ_LN829118.1"/>
</dbReference>
<accession>A0A0D6JHD7</accession>